<feature type="non-terminal residue" evidence="1">
    <location>
        <position position="82"/>
    </location>
</feature>
<gene>
    <name evidence="1" type="ORF">TSPGSL018_22742</name>
</gene>
<sequence length="82" mass="9375">GARWELTKVFSNRHRVLYKGFSDLHGAYGIYFPVRVRDTSLSFYVSMEASPKVFRLFQRERQQQEGGDVGGVAAKAQAFRVC</sequence>
<accession>A0A061RUC6</accession>
<dbReference type="EMBL" id="GBEZ01010081">
    <property type="protein sequence ID" value="JAC75563.1"/>
    <property type="molecule type" value="Transcribed_RNA"/>
</dbReference>
<organism evidence="1">
    <name type="scientific">Tetraselmis sp. GSL018</name>
    <dbReference type="NCBI Taxonomy" id="582737"/>
    <lineage>
        <taxon>Eukaryota</taxon>
        <taxon>Viridiplantae</taxon>
        <taxon>Chlorophyta</taxon>
        <taxon>core chlorophytes</taxon>
        <taxon>Chlorodendrophyceae</taxon>
        <taxon>Chlorodendrales</taxon>
        <taxon>Chlorodendraceae</taxon>
        <taxon>Tetraselmis</taxon>
    </lineage>
</organism>
<evidence type="ECO:0000313" key="1">
    <source>
        <dbReference type="EMBL" id="JAC75563.1"/>
    </source>
</evidence>
<name>A0A061RUC6_9CHLO</name>
<dbReference type="AlphaFoldDB" id="A0A061RUC6"/>
<reference evidence="1" key="1">
    <citation type="submission" date="2014-05" db="EMBL/GenBank/DDBJ databases">
        <title>The transcriptome of the halophilic microalga Tetraselmis sp. GSL018 isolated from the Great Salt Lake, Utah.</title>
        <authorList>
            <person name="Jinkerson R.E."/>
            <person name="D'Adamo S."/>
            <person name="Posewitz M.C."/>
        </authorList>
    </citation>
    <scope>NUCLEOTIDE SEQUENCE</scope>
    <source>
        <strain evidence="1">GSL018</strain>
    </source>
</reference>
<feature type="non-terminal residue" evidence="1">
    <location>
        <position position="1"/>
    </location>
</feature>
<protein>
    <submittedName>
        <fullName evidence="1">Uncharacterized protein</fullName>
    </submittedName>
</protein>
<proteinExistence type="predicted"/>